<feature type="region of interest" description="Disordered" evidence="2">
    <location>
        <begin position="1194"/>
        <end position="1213"/>
    </location>
</feature>
<name>A0A0C3A582_9AGAM</name>
<protein>
    <recommendedName>
        <fullName evidence="3">DH domain-containing protein</fullName>
    </recommendedName>
</protein>
<dbReference type="PANTHER" id="PTHR12673:SF270">
    <property type="entry name" value="FYVE-TYPE DOMAIN-CONTAINING PROTEIN"/>
    <property type="match status" value="1"/>
</dbReference>
<sequence length="1238" mass="136674">MALSSSPRKTIPLASGDDATPRRNGLGDGPASAIRRVFYCGVVVEGCEGGRRLPEDVQDLVLSLGEPSLGEDEDSILPSASETSSVHVVTTDASALSDVVTELVNTETSYVKRLRVLKHDYADPLRQFSRSKSTAILPPYEAKTLFGNVDQLLPVNEAFLADLEKMGEPDGPRTVGGIGDVALRHFRDLRGFEHYKGYYSKREEAQSIFEREMVKKSSGFAAYIDRIKYAGADTRNRIGLRELLMEPVQRIPRYTLLFRTMVKLMGPEDPQRALLIEADEIASKIAQAETDEQTRRAAVMYSLSATIDGFPAGLISNSRRFIDCIDVDDVITDAPMGASTSASSISATVLHCTLFLFDDKVMIAKRPGNGERSGRALAGLQEVDKLAKTGGLPLGLKKSGMSCKGVFDITDIAAADVGDAEFHVYLENVPQDQGDRWSGRPFRSLSVVFPPAPINLEPTRTTAEKERFLENLWSAQAKYRTRYGQSVVLCSNESEVEVKGGRSTTARTYFNVYQRTAFLQEVKKTKIVLHIDSLGTADPLPLGMACPPYVVVRVQPMAGEISRYSVTSTDPNGDPEEEIVQTARIPGRVVQTIQQYGLFKFRTGCDSRPATPTASVRSRAHIFSLDAISRNLFSSRPGSSKGELFGGSINGHRRSRSKSSASRSSIYTQTTTTADGSLAKFSYRSGSTTTAATSLASGEEDSFCGSRSGSSRRKLVKRSRSPASRPCSPGPLSTPLSRSPSPTKYMTPEEATMSLDKSEDDLTSRLELARRNSQNQHNKPLPSLQDSKLIEDTIYEEDPPMQLKRASRMSNMNEILSPPRTRSPAPGLAAPQSPEVRRFGPRSPSLPPTSPASTRLQELSEDADVDLVDDTFRLGEPSTAGLQNDTPSPLPRSKRQPFMSASTDVANSSVQVAVNNIEPLSIKKKSSIRSGHNVYTSPRKSFRRMSPLSKASARVISPRKISFESKSNRPSQSFASTEQLDRIIQLASTTKEDVDGSRRALKRIKLDVDELRVNSSGGSADPRRSPSPEKAFARTSQQANTPLTREAQARLDEMRHLIAKRQMEGTTRIRPHSIAPESVAISPSDATHTVVIDRLEESTKDADHYITRAVTNHERLWENLEQLSRDFKEKATEFDKARIELQNTRRQCELVKSLLADATAEKEIMYEAFNEELDAMYNDVNLPRDEAWQAMTEDLSKTKESRNTLSEENSKLKRRISELETEKEEWAGLLRAHGLDIP</sequence>
<evidence type="ECO:0000256" key="2">
    <source>
        <dbReference type="SAM" id="MobiDB-lite"/>
    </source>
</evidence>
<dbReference type="Proteomes" id="UP000053989">
    <property type="component" value="Unassembled WGS sequence"/>
</dbReference>
<dbReference type="GO" id="GO:0005085">
    <property type="term" value="F:guanyl-nucleotide exchange factor activity"/>
    <property type="evidence" value="ECO:0007669"/>
    <property type="project" value="InterPro"/>
</dbReference>
<evidence type="ECO:0000313" key="4">
    <source>
        <dbReference type="EMBL" id="KIM68848.1"/>
    </source>
</evidence>
<feature type="region of interest" description="Disordered" evidence="2">
    <location>
        <begin position="1013"/>
        <end position="1044"/>
    </location>
</feature>
<feature type="coiled-coil region" evidence="1">
    <location>
        <begin position="1120"/>
        <end position="1161"/>
    </location>
</feature>
<feature type="compositionally biased region" description="Polar residues" evidence="2">
    <location>
        <begin position="1034"/>
        <end position="1043"/>
    </location>
</feature>
<dbReference type="GO" id="GO:0005737">
    <property type="term" value="C:cytoplasm"/>
    <property type="evidence" value="ECO:0007669"/>
    <property type="project" value="TreeGrafter"/>
</dbReference>
<dbReference type="PANTHER" id="PTHR12673">
    <property type="entry name" value="FACIOGENITAL DYSPLASIA PROTEIN"/>
    <property type="match status" value="1"/>
</dbReference>
<evidence type="ECO:0000259" key="3">
    <source>
        <dbReference type="PROSITE" id="PS50010"/>
    </source>
</evidence>
<dbReference type="Pfam" id="PF00621">
    <property type="entry name" value="RhoGEF"/>
    <property type="match status" value="1"/>
</dbReference>
<dbReference type="SMART" id="SM00325">
    <property type="entry name" value="RhoGEF"/>
    <property type="match status" value="1"/>
</dbReference>
<keyword evidence="5" id="KW-1185">Reference proteome</keyword>
<feature type="compositionally biased region" description="Acidic residues" evidence="2">
    <location>
        <begin position="859"/>
        <end position="869"/>
    </location>
</feature>
<feature type="region of interest" description="Disordered" evidence="2">
    <location>
        <begin position="691"/>
        <end position="761"/>
    </location>
</feature>
<dbReference type="SUPFAM" id="SSF48065">
    <property type="entry name" value="DBL homology domain (DH-domain)"/>
    <property type="match status" value="1"/>
</dbReference>
<dbReference type="EMBL" id="KN822008">
    <property type="protein sequence ID" value="KIM68848.1"/>
    <property type="molecule type" value="Genomic_DNA"/>
</dbReference>
<reference evidence="5" key="2">
    <citation type="submission" date="2015-01" db="EMBL/GenBank/DDBJ databases">
        <title>Evolutionary Origins and Diversification of the Mycorrhizal Mutualists.</title>
        <authorList>
            <consortium name="DOE Joint Genome Institute"/>
            <consortium name="Mycorrhizal Genomics Consortium"/>
            <person name="Kohler A."/>
            <person name="Kuo A."/>
            <person name="Nagy L.G."/>
            <person name="Floudas D."/>
            <person name="Copeland A."/>
            <person name="Barry K.W."/>
            <person name="Cichocki N."/>
            <person name="Veneault-Fourrey C."/>
            <person name="LaButti K."/>
            <person name="Lindquist E.A."/>
            <person name="Lipzen A."/>
            <person name="Lundell T."/>
            <person name="Morin E."/>
            <person name="Murat C."/>
            <person name="Riley R."/>
            <person name="Ohm R."/>
            <person name="Sun H."/>
            <person name="Tunlid A."/>
            <person name="Henrissat B."/>
            <person name="Grigoriev I.V."/>
            <person name="Hibbett D.S."/>
            <person name="Martin F."/>
        </authorList>
    </citation>
    <scope>NUCLEOTIDE SEQUENCE [LARGE SCALE GENOMIC DNA]</scope>
    <source>
        <strain evidence="5">Foug A</strain>
    </source>
</reference>
<dbReference type="HOGENOM" id="CLU_003463_0_0_1"/>
<evidence type="ECO:0000313" key="5">
    <source>
        <dbReference type="Proteomes" id="UP000053989"/>
    </source>
</evidence>
<dbReference type="InParanoid" id="A0A0C3A582"/>
<feature type="compositionally biased region" description="Basic residues" evidence="2">
    <location>
        <begin position="710"/>
        <end position="720"/>
    </location>
</feature>
<dbReference type="PROSITE" id="PS50010">
    <property type="entry name" value="DH_2"/>
    <property type="match status" value="1"/>
</dbReference>
<dbReference type="CDD" id="cd00160">
    <property type="entry name" value="RhoGEF"/>
    <property type="match status" value="1"/>
</dbReference>
<feature type="compositionally biased region" description="Polar residues" evidence="2">
    <location>
        <begin position="928"/>
        <end position="939"/>
    </location>
</feature>
<feature type="region of interest" description="Disordered" evidence="2">
    <location>
        <begin position="798"/>
        <end position="955"/>
    </location>
</feature>
<dbReference type="InterPro" id="IPR035899">
    <property type="entry name" value="DBL_dom_sf"/>
</dbReference>
<dbReference type="STRING" id="1036808.A0A0C3A582"/>
<feature type="domain" description="DH" evidence="3">
    <location>
        <begin position="95"/>
        <end position="292"/>
    </location>
</feature>
<dbReference type="AlphaFoldDB" id="A0A0C3A582"/>
<dbReference type="Gene3D" id="1.20.900.10">
    <property type="entry name" value="Dbl homology (DH) domain"/>
    <property type="match status" value="1"/>
</dbReference>
<keyword evidence="1" id="KW-0175">Coiled coil</keyword>
<dbReference type="InterPro" id="IPR051092">
    <property type="entry name" value="FYVE_RhoGEF_PH"/>
</dbReference>
<proteinExistence type="predicted"/>
<accession>A0A0C3A582</accession>
<feature type="region of interest" description="Disordered" evidence="2">
    <location>
        <begin position="1"/>
        <end position="27"/>
    </location>
</feature>
<evidence type="ECO:0000256" key="1">
    <source>
        <dbReference type="SAM" id="Coils"/>
    </source>
</evidence>
<dbReference type="OrthoDB" id="660555at2759"/>
<feature type="compositionally biased region" description="Low complexity" evidence="2">
    <location>
        <begin position="721"/>
        <end position="743"/>
    </location>
</feature>
<gene>
    <name evidence="4" type="ORF">SCLCIDRAFT_13583</name>
</gene>
<reference evidence="4 5" key="1">
    <citation type="submission" date="2014-04" db="EMBL/GenBank/DDBJ databases">
        <authorList>
            <consortium name="DOE Joint Genome Institute"/>
            <person name="Kuo A."/>
            <person name="Kohler A."/>
            <person name="Nagy L.G."/>
            <person name="Floudas D."/>
            <person name="Copeland A."/>
            <person name="Barry K.W."/>
            <person name="Cichocki N."/>
            <person name="Veneault-Fourrey C."/>
            <person name="LaButti K."/>
            <person name="Lindquist E.A."/>
            <person name="Lipzen A."/>
            <person name="Lundell T."/>
            <person name="Morin E."/>
            <person name="Murat C."/>
            <person name="Sun H."/>
            <person name="Tunlid A."/>
            <person name="Henrissat B."/>
            <person name="Grigoriev I.V."/>
            <person name="Hibbett D.S."/>
            <person name="Martin F."/>
            <person name="Nordberg H.P."/>
            <person name="Cantor M.N."/>
            <person name="Hua S.X."/>
        </authorList>
    </citation>
    <scope>NUCLEOTIDE SEQUENCE [LARGE SCALE GENOMIC DNA]</scope>
    <source>
        <strain evidence="4 5">Foug A</strain>
    </source>
</reference>
<organism evidence="4 5">
    <name type="scientific">Scleroderma citrinum Foug A</name>
    <dbReference type="NCBI Taxonomy" id="1036808"/>
    <lineage>
        <taxon>Eukaryota</taxon>
        <taxon>Fungi</taxon>
        <taxon>Dikarya</taxon>
        <taxon>Basidiomycota</taxon>
        <taxon>Agaricomycotina</taxon>
        <taxon>Agaricomycetes</taxon>
        <taxon>Agaricomycetidae</taxon>
        <taxon>Boletales</taxon>
        <taxon>Sclerodermatineae</taxon>
        <taxon>Sclerodermataceae</taxon>
        <taxon>Scleroderma</taxon>
    </lineage>
</organism>
<feature type="region of interest" description="Disordered" evidence="2">
    <location>
        <begin position="639"/>
        <end position="669"/>
    </location>
</feature>
<feature type="compositionally biased region" description="Low complexity" evidence="2">
    <location>
        <begin position="905"/>
        <end position="916"/>
    </location>
</feature>
<dbReference type="InterPro" id="IPR000219">
    <property type="entry name" value="DH_dom"/>
</dbReference>